<dbReference type="InterPro" id="IPR000718">
    <property type="entry name" value="Peptidase_M13"/>
</dbReference>
<evidence type="ECO:0000256" key="8">
    <source>
        <dbReference type="ARBA" id="ARBA00023049"/>
    </source>
</evidence>
<dbReference type="GO" id="GO:0046872">
    <property type="term" value="F:metal ion binding"/>
    <property type="evidence" value="ECO:0007669"/>
    <property type="project" value="UniProtKB-KW"/>
</dbReference>
<comment type="subcellular location">
    <subcellularLocation>
        <location evidence="2">Cell membrane</location>
        <topology evidence="2">Single-pass type II membrane protein</topology>
    </subcellularLocation>
</comment>
<dbReference type="InterPro" id="IPR042089">
    <property type="entry name" value="Peptidase_M13_dom_2"/>
</dbReference>
<dbReference type="PANTHER" id="PTHR11733">
    <property type="entry name" value="ZINC METALLOPROTEASE FAMILY M13 NEPRILYSIN-RELATED"/>
    <property type="match status" value="1"/>
</dbReference>
<dbReference type="OrthoDB" id="6475849at2759"/>
<dbReference type="GO" id="GO:0016485">
    <property type="term" value="P:protein processing"/>
    <property type="evidence" value="ECO:0007669"/>
    <property type="project" value="TreeGrafter"/>
</dbReference>
<accession>A0A8S1E2W8</accession>
<evidence type="ECO:0000313" key="12">
    <source>
        <dbReference type="Proteomes" id="UP000494165"/>
    </source>
</evidence>
<keyword evidence="7" id="KW-0862">Zinc</keyword>
<dbReference type="InterPro" id="IPR024079">
    <property type="entry name" value="MetalloPept_cat_dom_sf"/>
</dbReference>
<evidence type="ECO:0000259" key="10">
    <source>
        <dbReference type="Pfam" id="PF05649"/>
    </source>
</evidence>
<keyword evidence="6" id="KW-0378">Hydrolase</keyword>
<dbReference type="Proteomes" id="UP000494165">
    <property type="component" value="Unassembled WGS sequence"/>
</dbReference>
<organism evidence="11 12">
    <name type="scientific">Cloeon dipterum</name>
    <dbReference type="NCBI Taxonomy" id="197152"/>
    <lineage>
        <taxon>Eukaryota</taxon>
        <taxon>Metazoa</taxon>
        <taxon>Ecdysozoa</taxon>
        <taxon>Arthropoda</taxon>
        <taxon>Hexapoda</taxon>
        <taxon>Insecta</taxon>
        <taxon>Pterygota</taxon>
        <taxon>Palaeoptera</taxon>
        <taxon>Ephemeroptera</taxon>
        <taxon>Pisciforma</taxon>
        <taxon>Baetidae</taxon>
        <taxon>Cloeon</taxon>
    </lineage>
</organism>
<dbReference type="AlphaFoldDB" id="A0A8S1E2W8"/>
<dbReference type="InterPro" id="IPR018497">
    <property type="entry name" value="Peptidase_M13_C"/>
</dbReference>
<dbReference type="GO" id="GO:0004222">
    <property type="term" value="F:metalloendopeptidase activity"/>
    <property type="evidence" value="ECO:0007669"/>
    <property type="project" value="InterPro"/>
</dbReference>
<evidence type="ECO:0000256" key="5">
    <source>
        <dbReference type="ARBA" id="ARBA00022723"/>
    </source>
</evidence>
<feature type="non-terminal residue" evidence="11">
    <location>
        <position position="1"/>
    </location>
</feature>
<dbReference type="SUPFAM" id="SSF55486">
    <property type="entry name" value="Metalloproteases ('zincins'), catalytic domain"/>
    <property type="match status" value="1"/>
</dbReference>
<dbReference type="GO" id="GO:0005886">
    <property type="term" value="C:plasma membrane"/>
    <property type="evidence" value="ECO:0007669"/>
    <property type="project" value="UniProtKB-SubCell"/>
</dbReference>
<keyword evidence="5" id="KW-0479">Metal-binding</keyword>
<evidence type="ECO:0008006" key="13">
    <source>
        <dbReference type="Google" id="ProtNLM"/>
    </source>
</evidence>
<evidence type="ECO:0000256" key="4">
    <source>
        <dbReference type="ARBA" id="ARBA00022670"/>
    </source>
</evidence>
<dbReference type="PANTHER" id="PTHR11733:SF167">
    <property type="entry name" value="FI17812P1-RELATED"/>
    <property type="match status" value="1"/>
</dbReference>
<name>A0A8S1E2W8_9INSE</name>
<dbReference type="Gene3D" id="3.40.390.10">
    <property type="entry name" value="Collagenase (Catalytic Domain)"/>
    <property type="match status" value="2"/>
</dbReference>
<dbReference type="PROSITE" id="PS51885">
    <property type="entry name" value="NEPRILYSIN"/>
    <property type="match status" value="1"/>
</dbReference>
<comment type="cofactor">
    <cofactor evidence="1">
        <name>Zn(2+)</name>
        <dbReference type="ChEBI" id="CHEBI:29105"/>
    </cofactor>
</comment>
<keyword evidence="8" id="KW-0482">Metalloprotease</keyword>
<evidence type="ECO:0000256" key="3">
    <source>
        <dbReference type="ARBA" id="ARBA00007357"/>
    </source>
</evidence>
<dbReference type="Pfam" id="PF05649">
    <property type="entry name" value="Peptidase_M13_N"/>
    <property type="match status" value="1"/>
</dbReference>
<feature type="domain" description="Peptidase M13 N-terminal" evidence="10">
    <location>
        <begin position="38"/>
        <end position="131"/>
    </location>
</feature>
<dbReference type="Pfam" id="PF01431">
    <property type="entry name" value="Peptidase_M13"/>
    <property type="match status" value="1"/>
</dbReference>
<feature type="domain" description="Peptidase M13 C-terminal" evidence="9">
    <location>
        <begin position="158"/>
        <end position="351"/>
    </location>
</feature>
<dbReference type="EMBL" id="CADEPI010000945">
    <property type="protein sequence ID" value="CAB3388847.1"/>
    <property type="molecule type" value="Genomic_DNA"/>
</dbReference>
<proteinExistence type="inferred from homology"/>
<reference evidence="11 12" key="1">
    <citation type="submission" date="2020-04" db="EMBL/GenBank/DDBJ databases">
        <authorList>
            <person name="Alioto T."/>
            <person name="Alioto T."/>
            <person name="Gomez Garrido J."/>
        </authorList>
    </citation>
    <scope>NUCLEOTIDE SEQUENCE [LARGE SCALE GENOMIC DNA]</scope>
</reference>
<comment type="similarity">
    <text evidence="3">Belongs to the peptidase M13 family.</text>
</comment>
<evidence type="ECO:0000313" key="11">
    <source>
        <dbReference type="EMBL" id="CAB3388847.1"/>
    </source>
</evidence>
<keyword evidence="4" id="KW-0645">Protease</keyword>
<dbReference type="Gene3D" id="1.10.1380.10">
    <property type="entry name" value="Neutral endopeptidase , domain2"/>
    <property type="match status" value="1"/>
</dbReference>
<comment type="caution">
    <text evidence="11">The sequence shown here is derived from an EMBL/GenBank/DDBJ whole genome shotgun (WGS) entry which is preliminary data.</text>
</comment>
<dbReference type="InterPro" id="IPR008753">
    <property type="entry name" value="Peptidase_M13_N"/>
</dbReference>
<evidence type="ECO:0000259" key="9">
    <source>
        <dbReference type="Pfam" id="PF01431"/>
    </source>
</evidence>
<gene>
    <name evidence="11" type="ORF">CLODIP_2_CD04171</name>
</gene>
<sequence length="415" mass="48721">ISTKKEDQKILLYMDGMTFDIAFDSVQAILESKTDQYLSNATKSYRECLLEKGEVNKRKCVNETTTNYKLELGVAYAKKDPQKNTIKDVQSLVDTMKNEWAILIDKNDWMDEISKENSKNRARDMESYVGYDKSFLTPWELPKNEKLNPLLMNAHYMYFNREHSIFVPLSIFNPPFFKQDMDALNYGGMGFLINHELSHLHNKHTFTIDKVEEELWTESTIEAFDERRNCFANQYSEAFEEFVTIRTDDMKNRSLSVGRESVEENTADSGGLRVAFNAYQRKKPNYDKLINLPKFNHKQLFFLAFANVFCSSESVEYTEEKILTTVEKNKKHSPSKFRVNEPLKNMKEFAELCLYLKMDDEEVLRLTKRKLKTMKLKKNGLSLENVAVRDIIRNLMDYAKFPDKKDSLRILRELL</sequence>
<evidence type="ECO:0000256" key="2">
    <source>
        <dbReference type="ARBA" id="ARBA00004401"/>
    </source>
</evidence>
<keyword evidence="12" id="KW-1185">Reference proteome</keyword>
<dbReference type="PRINTS" id="PR00786">
    <property type="entry name" value="NEPRILYSIN"/>
</dbReference>
<evidence type="ECO:0000256" key="1">
    <source>
        <dbReference type="ARBA" id="ARBA00001947"/>
    </source>
</evidence>
<evidence type="ECO:0000256" key="7">
    <source>
        <dbReference type="ARBA" id="ARBA00022833"/>
    </source>
</evidence>
<protein>
    <recommendedName>
        <fullName evidence="13">Peptidase M13 C-terminal domain-containing protein</fullName>
    </recommendedName>
</protein>
<evidence type="ECO:0000256" key="6">
    <source>
        <dbReference type="ARBA" id="ARBA00022801"/>
    </source>
</evidence>